<feature type="compositionally biased region" description="Low complexity" evidence="1">
    <location>
        <begin position="73"/>
        <end position="92"/>
    </location>
</feature>
<dbReference type="EMBL" id="HBUE01118048">
    <property type="protein sequence ID" value="CAG6491151.1"/>
    <property type="molecule type" value="Transcribed_RNA"/>
</dbReference>
<evidence type="ECO:0000256" key="1">
    <source>
        <dbReference type="SAM" id="MobiDB-lite"/>
    </source>
</evidence>
<reference evidence="2" key="1">
    <citation type="submission" date="2021-05" db="EMBL/GenBank/DDBJ databases">
        <authorList>
            <person name="Alioto T."/>
            <person name="Alioto T."/>
            <person name="Gomez Garrido J."/>
        </authorList>
    </citation>
    <scope>NUCLEOTIDE SEQUENCE</scope>
</reference>
<name>A0A8D8CIG0_CULPI</name>
<feature type="region of interest" description="Disordered" evidence="1">
    <location>
        <begin position="60"/>
        <end position="97"/>
    </location>
</feature>
<dbReference type="AlphaFoldDB" id="A0A8D8CIG0"/>
<sequence length="117" mass="11957">MFLCSPSLLRFIVWRKANQISMKLAVQPAPDCKPGDEVVIGFSLQYTYVSTAMDKNVTAASTTAGGTPGSGSSGAASAAATPGSTSTPTKGGPQKHALTTRVYLKLGRIAAVPEVAA</sequence>
<proteinExistence type="predicted"/>
<protein>
    <submittedName>
        <fullName evidence="2">(northern house mosquito) hypothetical protein</fullName>
    </submittedName>
</protein>
<evidence type="ECO:0000313" key="2">
    <source>
        <dbReference type="EMBL" id="CAG6491151.1"/>
    </source>
</evidence>
<organism evidence="2">
    <name type="scientific">Culex pipiens</name>
    <name type="common">House mosquito</name>
    <dbReference type="NCBI Taxonomy" id="7175"/>
    <lineage>
        <taxon>Eukaryota</taxon>
        <taxon>Metazoa</taxon>
        <taxon>Ecdysozoa</taxon>
        <taxon>Arthropoda</taxon>
        <taxon>Hexapoda</taxon>
        <taxon>Insecta</taxon>
        <taxon>Pterygota</taxon>
        <taxon>Neoptera</taxon>
        <taxon>Endopterygota</taxon>
        <taxon>Diptera</taxon>
        <taxon>Nematocera</taxon>
        <taxon>Culicoidea</taxon>
        <taxon>Culicidae</taxon>
        <taxon>Culicinae</taxon>
        <taxon>Culicini</taxon>
        <taxon>Culex</taxon>
        <taxon>Culex</taxon>
    </lineage>
</organism>
<accession>A0A8D8CIG0</accession>